<dbReference type="GO" id="GO:0071555">
    <property type="term" value="P:cell wall organization"/>
    <property type="evidence" value="ECO:0007669"/>
    <property type="project" value="UniProtKB-KW"/>
</dbReference>
<gene>
    <name evidence="23" type="ORF">MMIC_P2230</name>
</gene>
<feature type="compositionally biased region" description="Polar residues" evidence="20">
    <location>
        <begin position="764"/>
        <end position="774"/>
    </location>
</feature>
<keyword evidence="15" id="KW-0511">Multifunctional enzyme</keyword>
<dbReference type="PANTHER" id="PTHR32282">
    <property type="entry name" value="BINDING PROTEIN TRANSPEPTIDASE, PUTATIVE-RELATED"/>
    <property type="match status" value="1"/>
</dbReference>
<dbReference type="GO" id="GO:0030288">
    <property type="term" value="C:outer membrane-bounded periplasmic space"/>
    <property type="evidence" value="ECO:0007669"/>
    <property type="project" value="TreeGrafter"/>
</dbReference>
<evidence type="ECO:0000313" key="23">
    <source>
        <dbReference type="EMBL" id="GAV21248.1"/>
    </source>
</evidence>
<keyword evidence="16" id="KW-0961">Cell wall biogenesis/degradation</keyword>
<evidence type="ECO:0000256" key="17">
    <source>
        <dbReference type="ARBA" id="ARBA00044770"/>
    </source>
</evidence>
<comment type="catalytic activity">
    <reaction evidence="18">
        <text>[GlcNAc-(1-&gt;4)-Mur2Ac(oyl-L-Ala-gamma-D-Glu-L-Lys-D-Ala-D-Ala)](n)-di-trans,octa-cis-undecaprenyl diphosphate + beta-D-GlcNAc-(1-&gt;4)-Mur2Ac(oyl-L-Ala-gamma-D-Glu-L-Lys-D-Ala-D-Ala)-di-trans,octa-cis-undecaprenyl diphosphate = [GlcNAc-(1-&gt;4)-Mur2Ac(oyl-L-Ala-gamma-D-Glu-L-Lys-D-Ala-D-Ala)](n+1)-di-trans,octa-cis-undecaprenyl diphosphate + di-trans,octa-cis-undecaprenyl diphosphate + H(+)</text>
        <dbReference type="Rhea" id="RHEA:23708"/>
        <dbReference type="Rhea" id="RHEA-COMP:9602"/>
        <dbReference type="Rhea" id="RHEA-COMP:9603"/>
        <dbReference type="ChEBI" id="CHEBI:15378"/>
        <dbReference type="ChEBI" id="CHEBI:58405"/>
        <dbReference type="ChEBI" id="CHEBI:60033"/>
        <dbReference type="ChEBI" id="CHEBI:78435"/>
        <dbReference type="EC" id="2.4.99.28"/>
    </reaction>
</comment>
<dbReference type="PANTHER" id="PTHR32282:SF27">
    <property type="entry name" value="PENICILLIN-BINDING PROTEIN 1A"/>
    <property type="match status" value="1"/>
</dbReference>
<comment type="similarity">
    <text evidence="3">In the C-terminal section; belongs to the transpeptidase family.</text>
</comment>
<evidence type="ECO:0000256" key="16">
    <source>
        <dbReference type="ARBA" id="ARBA00023316"/>
    </source>
</evidence>
<dbReference type="NCBIfam" id="TIGR02074">
    <property type="entry name" value="PBP_1a_fam"/>
    <property type="match status" value="1"/>
</dbReference>
<proteinExistence type="inferred from homology"/>
<reference evidence="23 24" key="1">
    <citation type="journal article" date="2017" name="Arch. Microbiol.">
        <title>Mariprofundus micogutta sp. nov., a novel iron-oxidizing zetaproteobacterium isolated from a deep-sea hydrothermal field at the Bayonnaise knoll of the Izu-Ogasawara arc, and a description of Mariprofundales ord. nov. and Zetaproteobacteria classis nov.</title>
        <authorList>
            <person name="Makita H."/>
            <person name="Tanaka E."/>
            <person name="Mitsunobu S."/>
            <person name="Miyazaki M."/>
            <person name="Nunoura T."/>
            <person name="Uematsu K."/>
            <person name="Takaki Y."/>
            <person name="Nishi S."/>
            <person name="Shimamura S."/>
            <person name="Takai K."/>
        </authorList>
    </citation>
    <scope>NUCLEOTIDE SEQUENCE [LARGE SCALE GENOMIC DNA]</scope>
    <source>
        <strain evidence="23 24">ET2</strain>
    </source>
</reference>
<dbReference type="AlphaFoldDB" id="A0A1L8CQQ3"/>
<evidence type="ECO:0000256" key="19">
    <source>
        <dbReference type="ARBA" id="ARBA00060592"/>
    </source>
</evidence>
<dbReference type="Gene3D" id="1.10.3810.10">
    <property type="entry name" value="Biosynthetic peptidoglycan transglycosylase-like"/>
    <property type="match status" value="1"/>
</dbReference>
<evidence type="ECO:0000256" key="3">
    <source>
        <dbReference type="ARBA" id="ARBA00007090"/>
    </source>
</evidence>
<dbReference type="GO" id="GO:0008360">
    <property type="term" value="P:regulation of cell shape"/>
    <property type="evidence" value="ECO:0007669"/>
    <property type="project" value="UniProtKB-KW"/>
</dbReference>
<evidence type="ECO:0000256" key="13">
    <source>
        <dbReference type="ARBA" id="ARBA00022989"/>
    </source>
</evidence>
<dbReference type="InterPro" id="IPR036950">
    <property type="entry name" value="PBP_transglycosylase"/>
</dbReference>
<dbReference type="InterPro" id="IPR050396">
    <property type="entry name" value="Glycosyltr_51/Transpeptidase"/>
</dbReference>
<dbReference type="GO" id="GO:0004180">
    <property type="term" value="F:carboxypeptidase activity"/>
    <property type="evidence" value="ECO:0007669"/>
    <property type="project" value="UniProtKB-KW"/>
</dbReference>
<evidence type="ECO:0000256" key="14">
    <source>
        <dbReference type="ARBA" id="ARBA00023136"/>
    </source>
</evidence>
<dbReference type="Gene3D" id="3.40.710.10">
    <property type="entry name" value="DD-peptidase/beta-lactamase superfamily"/>
    <property type="match status" value="1"/>
</dbReference>
<dbReference type="Pfam" id="PF00912">
    <property type="entry name" value="Transgly"/>
    <property type="match status" value="1"/>
</dbReference>
<dbReference type="GO" id="GO:0008658">
    <property type="term" value="F:penicillin binding"/>
    <property type="evidence" value="ECO:0007669"/>
    <property type="project" value="InterPro"/>
</dbReference>
<keyword evidence="13" id="KW-1133">Transmembrane helix</keyword>
<dbReference type="GO" id="GO:0016020">
    <property type="term" value="C:membrane"/>
    <property type="evidence" value="ECO:0007669"/>
    <property type="project" value="UniProtKB-SubCell"/>
</dbReference>
<evidence type="ECO:0000259" key="21">
    <source>
        <dbReference type="Pfam" id="PF00905"/>
    </source>
</evidence>
<dbReference type="SUPFAM" id="SSF56601">
    <property type="entry name" value="beta-lactamase/transpeptidase-like"/>
    <property type="match status" value="1"/>
</dbReference>
<feature type="compositionally biased region" description="Low complexity" evidence="20">
    <location>
        <begin position="751"/>
        <end position="763"/>
    </location>
</feature>
<dbReference type="UniPathway" id="UPA00219"/>
<dbReference type="FunFam" id="1.10.3810.10:FF:000003">
    <property type="entry name" value="Penicillin-binding protein 1a"/>
    <property type="match status" value="1"/>
</dbReference>
<evidence type="ECO:0000256" key="12">
    <source>
        <dbReference type="ARBA" id="ARBA00022984"/>
    </source>
</evidence>
<keyword evidence="6" id="KW-0645">Protease</keyword>
<evidence type="ECO:0000256" key="20">
    <source>
        <dbReference type="SAM" id="MobiDB-lite"/>
    </source>
</evidence>
<dbReference type="GO" id="GO:0006508">
    <property type="term" value="P:proteolysis"/>
    <property type="evidence" value="ECO:0007669"/>
    <property type="project" value="UniProtKB-KW"/>
</dbReference>
<comment type="pathway">
    <text evidence="2">Cell wall biogenesis; peptidoglycan biosynthesis.</text>
</comment>
<evidence type="ECO:0000256" key="10">
    <source>
        <dbReference type="ARBA" id="ARBA00022801"/>
    </source>
</evidence>
<evidence type="ECO:0000256" key="18">
    <source>
        <dbReference type="ARBA" id="ARBA00049902"/>
    </source>
</evidence>
<dbReference type="GO" id="GO:0009252">
    <property type="term" value="P:peptidoglycan biosynthetic process"/>
    <property type="evidence" value="ECO:0007669"/>
    <property type="project" value="UniProtKB-UniPathway"/>
</dbReference>
<dbReference type="GO" id="GO:0008955">
    <property type="term" value="F:peptidoglycan glycosyltransferase activity"/>
    <property type="evidence" value="ECO:0007669"/>
    <property type="project" value="UniProtKB-EC"/>
</dbReference>
<feature type="domain" description="Penicillin-binding protein transpeptidase" evidence="21">
    <location>
        <begin position="419"/>
        <end position="672"/>
    </location>
</feature>
<evidence type="ECO:0000256" key="8">
    <source>
        <dbReference type="ARBA" id="ARBA00022679"/>
    </source>
</evidence>
<evidence type="ECO:0000256" key="15">
    <source>
        <dbReference type="ARBA" id="ARBA00023268"/>
    </source>
</evidence>
<comment type="pathway">
    <text evidence="19">Glycan biosynthesis.</text>
</comment>
<dbReference type="EMBL" id="BDFD01000024">
    <property type="protein sequence ID" value="GAV21248.1"/>
    <property type="molecule type" value="Genomic_DNA"/>
</dbReference>
<dbReference type="Proteomes" id="UP000231632">
    <property type="component" value="Unassembled WGS sequence"/>
</dbReference>
<dbReference type="STRING" id="1921010.MMIC_P2230"/>
<feature type="domain" description="Glycosyl transferase family 51" evidence="22">
    <location>
        <begin position="36"/>
        <end position="210"/>
    </location>
</feature>
<evidence type="ECO:0000256" key="1">
    <source>
        <dbReference type="ARBA" id="ARBA00004370"/>
    </source>
</evidence>
<keyword evidence="14" id="KW-0472">Membrane</keyword>
<comment type="caution">
    <text evidence="23">The sequence shown here is derived from an EMBL/GenBank/DDBJ whole genome shotgun (WGS) entry which is preliminary data.</text>
</comment>
<keyword evidence="10" id="KW-0378">Hydrolase</keyword>
<evidence type="ECO:0000313" key="24">
    <source>
        <dbReference type="Proteomes" id="UP000231632"/>
    </source>
</evidence>
<feature type="region of interest" description="Disordered" evidence="20">
    <location>
        <begin position="751"/>
        <end position="782"/>
    </location>
</feature>
<name>A0A1L8CQQ3_9PROT</name>
<dbReference type="InterPro" id="IPR023346">
    <property type="entry name" value="Lysozyme-like_dom_sf"/>
</dbReference>
<accession>A0A1L8CQQ3</accession>
<keyword evidence="5" id="KW-0121">Carboxypeptidase</keyword>
<comment type="similarity">
    <text evidence="4">In the N-terminal section; belongs to the glycosyltransferase 51 family.</text>
</comment>
<dbReference type="SUPFAM" id="SSF53955">
    <property type="entry name" value="Lysozyme-like"/>
    <property type="match status" value="1"/>
</dbReference>
<dbReference type="EC" id="2.4.99.28" evidence="17"/>
<comment type="subcellular location">
    <subcellularLocation>
        <location evidence="1">Membrane</location>
    </subcellularLocation>
</comment>
<keyword evidence="8" id="KW-0808">Transferase</keyword>
<sequence length="782" mass="86950">MGITIGYLLFSSNLPKLSALSDYQPPLVSRVYNTDGELIAEYADEHRILASNEQIPERLKKAFLAAEDQQFYEHPGINPARIISAALANLRAGHTVQGGSTITQQVAKNFLLTSERSYTRKIREAILAYRIEKSFSKDDILYLYLNQIYLGRGSYGVASAAWRYFHKNLDELTLAECAMIAGLPKSPGSVAPHINPEKALQRRNTVLHLMKSSGFAEAKDVDRALHEPLVVAELEGPKLTDAYADLVYEQLVERFGLKTLRRQGLTITVPYDPAAEEAAIRSIRHGVLEIEQRQYYRYPVNHPRDSWQALFDEWNKNAGNEPITAKSDTLIPALVEKVYRSGDLLVNDGTKQWRLKKPKWTWKPVKEYKKEGASEDTLAYIKKRRSTWMVGDEIRLQGTGKTGVRLAQEPSIESALYAIDLERGTVLARVGGYKHQFGGYDRVKKAMRQPGSAFKPFLYATAIENGATPATIVMDTPVVFDSSQNDEFWRPENYKNEFAGPVPLRDALEHSRNLASIKVLQNVGIKRFLRALENYPFGRKFPPQLALALGATEVTPEALTESYIVLASGGKKWKPVSLQQVQDRTGKTLHRSVSGNRCQVCHVNPVMSVNQSMKPAEQVIDPINAFLTTNMMKGVIERGTGQRARALNRPAAGKTGTTNKQVDAWFMGYTPQVLTGVWSGRDTPTPMGRRETGSRAALPAWLEAMQAFHKGREKTDFVPPEGIEWVAIDPKSGLLPGDDSEKVMLEAFRAGTAPTEETPATEGSLNSDPASNPDSGFFGLGL</sequence>
<evidence type="ECO:0000256" key="6">
    <source>
        <dbReference type="ARBA" id="ARBA00022670"/>
    </source>
</evidence>
<dbReference type="InterPro" id="IPR012338">
    <property type="entry name" value="Beta-lactam/transpept-like"/>
</dbReference>
<evidence type="ECO:0000259" key="22">
    <source>
        <dbReference type="Pfam" id="PF00912"/>
    </source>
</evidence>
<dbReference type="InterPro" id="IPR001264">
    <property type="entry name" value="Glyco_trans_51"/>
</dbReference>
<keyword evidence="12" id="KW-0573">Peptidoglycan synthesis</keyword>
<evidence type="ECO:0000256" key="9">
    <source>
        <dbReference type="ARBA" id="ARBA00022692"/>
    </source>
</evidence>
<keyword evidence="24" id="KW-1185">Reference proteome</keyword>
<keyword evidence="11" id="KW-0133">Cell shape</keyword>
<protein>
    <recommendedName>
        <fullName evidence="17">peptidoglycan glycosyltransferase</fullName>
        <ecNumber evidence="17">2.4.99.28</ecNumber>
    </recommendedName>
</protein>
<evidence type="ECO:0000256" key="2">
    <source>
        <dbReference type="ARBA" id="ARBA00004752"/>
    </source>
</evidence>
<dbReference type="InterPro" id="IPR001460">
    <property type="entry name" value="PCN-bd_Tpept"/>
</dbReference>
<evidence type="ECO:0000256" key="4">
    <source>
        <dbReference type="ARBA" id="ARBA00007739"/>
    </source>
</evidence>
<evidence type="ECO:0000256" key="11">
    <source>
        <dbReference type="ARBA" id="ARBA00022960"/>
    </source>
</evidence>
<dbReference type="Pfam" id="PF00905">
    <property type="entry name" value="Transpeptidase"/>
    <property type="match status" value="1"/>
</dbReference>
<organism evidence="23 24">
    <name type="scientific">Mariprofundus micogutta</name>
    <dbReference type="NCBI Taxonomy" id="1921010"/>
    <lineage>
        <taxon>Bacteria</taxon>
        <taxon>Pseudomonadati</taxon>
        <taxon>Pseudomonadota</taxon>
        <taxon>Candidatius Mariprofundia</taxon>
        <taxon>Mariprofundales</taxon>
        <taxon>Mariprofundaceae</taxon>
        <taxon>Mariprofundus</taxon>
    </lineage>
</organism>
<keyword evidence="7" id="KW-0328">Glycosyltransferase</keyword>
<evidence type="ECO:0000256" key="5">
    <source>
        <dbReference type="ARBA" id="ARBA00022645"/>
    </source>
</evidence>
<keyword evidence="9" id="KW-0812">Transmembrane</keyword>
<evidence type="ECO:0000256" key="7">
    <source>
        <dbReference type="ARBA" id="ARBA00022676"/>
    </source>
</evidence>